<sequence>MATPHPLSASALFNLKDWVAVGLFPGLFPPSINAFSPKTQTTILARPKVYITGRRVDVLETSARIHGARDRLGENGGEIVPLAMDVTDKESIKNAVSKIEAAEGYLNVLVNNAGVWKGRPNASPADGPEAFGAAIFAEEIEGNWQQSYLTNSTSPYFVTGAFLPLLAKAVNSPAQQVGNVINNASISGLLRLNIKQQFSYSASKAAALHLTRQMAFDFGHEKIGVRVNAIALGYFPSEMTTSSSNDENESSYDVAGFRAFLESAGVKAVKRMGTARDLASAILTLATNDYVWGTVSIIDGGLMLNAPGNM</sequence>
<gene>
    <name evidence="1" type="ORF">ONZ43_g5635</name>
</gene>
<reference evidence="1" key="1">
    <citation type="submission" date="2022-11" db="EMBL/GenBank/DDBJ databases">
        <title>Genome Sequence of Nemania bipapillata.</title>
        <authorList>
            <person name="Buettner E."/>
        </authorList>
    </citation>
    <scope>NUCLEOTIDE SEQUENCE</scope>
    <source>
        <strain evidence="1">CP14</strain>
    </source>
</reference>
<dbReference type="EMBL" id="JAPESX010001797">
    <property type="protein sequence ID" value="KAJ8111375.1"/>
    <property type="molecule type" value="Genomic_DNA"/>
</dbReference>
<evidence type="ECO:0000313" key="2">
    <source>
        <dbReference type="Proteomes" id="UP001153334"/>
    </source>
</evidence>
<proteinExistence type="predicted"/>
<accession>A0ACC2I868</accession>
<keyword evidence="2" id="KW-1185">Reference proteome</keyword>
<organism evidence="1 2">
    <name type="scientific">Nemania bipapillata</name>
    <dbReference type="NCBI Taxonomy" id="110536"/>
    <lineage>
        <taxon>Eukaryota</taxon>
        <taxon>Fungi</taxon>
        <taxon>Dikarya</taxon>
        <taxon>Ascomycota</taxon>
        <taxon>Pezizomycotina</taxon>
        <taxon>Sordariomycetes</taxon>
        <taxon>Xylariomycetidae</taxon>
        <taxon>Xylariales</taxon>
        <taxon>Xylariaceae</taxon>
        <taxon>Nemania</taxon>
    </lineage>
</organism>
<evidence type="ECO:0000313" key="1">
    <source>
        <dbReference type="EMBL" id="KAJ8111375.1"/>
    </source>
</evidence>
<comment type="caution">
    <text evidence="1">The sequence shown here is derived from an EMBL/GenBank/DDBJ whole genome shotgun (WGS) entry which is preliminary data.</text>
</comment>
<name>A0ACC2I868_9PEZI</name>
<dbReference type="Proteomes" id="UP001153334">
    <property type="component" value="Unassembled WGS sequence"/>
</dbReference>
<protein>
    <submittedName>
        <fullName evidence="1">Uncharacterized protein</fullName>
    </submittedName>
</protein>